<organism evidence="1 2">
    <name type="scientific">Neisseria meningitidis</name>
    <dbReference type="NCBI Taxonomy" id="487"/>
    <lineage>
        <taxon>Bacteria</taxon>
        <taxon>Pseudomonadati</taxon>
        <taxon>Pseudomonadota</taxon>
        <taxon>Betaproteobacteria</taxon>
        <taxon>Neisseriales</taxon>
        <taxon>Neisseriaceae</taxon>
        <taxon>Neisseria</taxon>
    </lineage>
</organism>
<gene>
    <name evidence="1" type="ORF">COI09_12755</name>
</gene>
<evidence type="ECO:0000313" key="1">
    <source>
        <dbReference type="EMBL" id="RQJ63318.1"/>
    </source>
</evidence>
<comment type="caution">
    <text evidence="1">The sequence shown here is derived from an EMBL/GenBank/DDBJ whole genome shotgun (WGS) entry which is preliminary data.</text>
</comment>
<accession>A0A425AGE7</accession>
<dbReference type="EMBL" id="NWXB01000057">
    <property type="protein sequence ID" value="RQJ63318.1"/>
    <property type="molecule type" value="Genomic_DNA"/>
</dbReference>
<sequence length="114" mass="12652">MLKTPPTLAAELSGKTGVSISAPYANENSRISLSAANIEAENGKIKIQSYGDQYYYARQSELYTFERRSYKTGKWYNRKHITEVKEHKNAKPDAVNLSASQGIDIKSGGSIDAY</sequence>
<protein>
    <submittedName>
        <fullName evidence="1">Uncharacterized protein</fullName>
    </submittedName>
</protein>
<name>A0A425AGE7_NEIME</name>
<proteinExistence type="predicted"/>
<dbReference type="AlphaFoldDB" id="A0A425AGE7"/>
<feature type="non-terminal residue" evidence="1">
    <location>
        <position position="114"/>
    </location>
</feature>
<evidence type="ECO:0000313" key="2">
    <source>
        <dbReference type="Proteomes" id="UP000283829"/>
    </source>
</evidence>
<dbReference type="Proteomes" id="UP000283829">
    <property type="component" value="Unassembled WGS sequence"/>
</dbReference>
<reference evidence="1 2" key="1">
    <citation type="submission" date="2017-09" db="EMBL/GenBank/DDBJ databases">
        <title>Phenotypic and genotypic characterization of Colombian isolates of Neisseria meningitidis recovered from invasive disease.</title>
        <authorList>
            <person name="Duarte C."/>
            <person name="Gabastou J.M."/>
            <person name="Moreno J."/>
        </authorList>
    </citation>
    <scope>NUCLEOTIDE SEQUENCE [LARGE SCALE GENOMIC DNA]</scope>
    <source>
        <strain evidence="1 2">INS-Nm1124</strain>
    </source>
</reference>